<keyword evidence="2 5" id="KW-0812">Transmembrane</keyword>
<comment type="similarity">
    <text evidence="5">Belongs to the ABC-2 integral membrane protein family.</text>
</comment>
<evidence type="ECO:0000256" key="3">
    <source>
        <dbReference type="ARBA" id="ARBA00022989"/>
    </source>
</evidence>
<sequence>MAPLDRPQPSIEAAPHAEWVAFVTLFTKEVLRFWKVALQTVAAPVLNALLFLLIFSNVLDRHVTTYGEVAYPTFLIPGLAIMSVMQNAFANSSSSLIQSRITGNLVFILLTPLSNATFFWGYALAATLRGLVVGAAVLLVTAPFVDLPFAEPLWALAFACLSALLMGSFGIIAGIWSEKFDHLAAFQNFLVMPLTMLSGVFYSVAALPPFWQKVSHFNPFFFLIDGFRYGFFGQSDTDPRLSLAVGMLTTFVVVAWAYRWIAAGYKLRQ</sequence>
<comment type="subcellular location">
    <subcellularLocation>
        <location evidence="5">Cell inner membrane</location>
        <topology evidence="5">Multi-pass membrane protein</topology>
    </subcellularLocation>
    <subcellularLocation>
        <location evidence="1">Membrane</location>
        <topology evidence="1">Multi-pass membrane protein</topology>
    </subcellularLocation>
</comment>
<dbReference type="PROSITE" id="PS51012">
    <property type="entry name" value="ABC_TM2"/>
    <property type="match status" value="1"/>
</dbReference>
<evidence type="ECO:0000256" key="4">
    <source>
        <dbReference type="ARBA" id="ARBA00023136"/>
    </source>
</evidence>
<evidence type="ECO:0000313" key="8">
    <source>
        <dbReference type="Proteomes" id="UP000262004"/>
    </source>
</evidence>
<keyword evidence="4 5" id="KW-0472">Membrane</keyword>
<feature type="transmembrane region" description="Helical" evidence="5">
    <location>
        <begin position="101"/>
        <end position="123"/>
    </location>
</feature>
<keyword evidence="3 5" id="KW-1133">Transmembrane helix</keyword>
<reference evidence="7 8" key="1">
    <citation type="submission" date="2018-04" db="EMBL/GenBank/DDBJ databases">
        <title>Complete genome sequence of Hydrogenophilus thermoluteolus TH-1.</title>
        <authorList>
            <person name="Arai H."/>
        </authorList>
    </citation>
    <scope>NUCLEOTIDE SEQUENCE [LARGE SCALE GENOMIC DNA]</scope>
    <source>
        <strain evidence="7 8">TH-1</strain>
    </source>
</reference>
<dbReference type="KEGG" id="htl:HPTL_1318"/>
<dbReference type="AlphaFoldDB" id="A0A2Z6DZ67"/>
<dbReference type="PRINTS" id="PR00164">
    <property type="entry name" value="ABC2TRNSPORT"/>
</dbReference>
<keyword evidence="8" id="KW-1185">Reference proteome</keyword>
<feature type="transmembrane region" description="Helical" evidence="5">
    <location>
        <begin position="241"/>
        <end position="261"/>
    </location>
</feature>
<accession>A0A2Z6DZ67</accession>
<name>A0A2Z6DZ67_HYDTE</name>
<gene>
    <name evidence="7" type="ORF">HPTL_1318</name>
</gene>
<feature type="transmembrane region" description="Helical" evidence="5">
    <location>
        <begin position="153"/>
        <end position="177"/>
    </location>
</feature>
<dbReference type="PIRSF" id="PIRSF006648">
    <property type="entry name" value="DrrB"/>
    <property type="match status" value="1"/>
</dbReference>
<organism evidence="7 8">
    <name type="scientific">Hydrogenophilus thermoluteolus</name>
    <name type="common">Pseudomonas hydrogenothermophila</name>
    <dbReference type="NCBI Taxonomy" id="297"/>
    <lineage>
        <taxon>Bacteria</taxon>
        <taxon>Pseudomonadati</taxon>
        <taxon>Pseudomonadota</taxon>
        <taxon>Hydrogenophilia</taxon>
        <taxon>Hydrogenophilales</taxon>
        <taxon>Hydrogenophilaceae</taxon>
        <taxon>Hydrogenophilus</taxon>
    </lineage>
</organism>
<dbReference type="EMBL" id="AP018558">
    <property type="protein sequence ID" value="BBD77582.1"/>
    <property type="molecule type" value="Genomic_DNA"/>
</dbReference>
<dbReference type="GO" id="GO:0140359">
    <property type="term" value="F:ABC-type transporter activity"/>
    <property type="evidence" value="ECO:0007669"/>
    <property type="project" value="InterPro"/>
</dbReference>
<dbReference type="Proteomes" id="UP000262004">
    <property type="component" value="Chromosome"/>
</dbReference>
<protein>
    <recommendedName>
        <fullName evidence="5">Transport permease protein</fullName>
    </recommendedName>
</protein>
<keyword evidence="5" id="KW-0813">Transport</keyword>
<dbReference type="GO" id="GO:0043190">
    <property type="term" value="C:ATP-binding cassette (ABC) transporter complex"/>
    <property type="evidence" value="ECO:0007669"/>
    <property type="project" value="InterPro"/>
</dbReference>
<evidence type="ECO:0000256" key="2">
    <source>
        <dbReference type="ARBA" id="ARBA00022692"/>
    </source>
</evidence>
<dbReference type="Pfam" id="PF01061">
    <property type="entry name" value="ABC2_membrane"/>
    <property type="match status" value="1"/>
</dbReference>
<feature type="transmembrane region" description="Helical" evidence="5">
    <location>
        <begin position="69"/>
        <end position="89"/>
    </location>
</feature>
<evidence type="ECO:0000256" key="5">
    <source>
        <dbReference type="RuleBase" id="RU361157"/>
    </source>
</evidence>
<proteinExistence type="inferred from homology"/>
<feature type="transmembrane region" description="Helical" evidence="5">
    <location>
        <begin position="36"/>
        <end position="57"/>
    </location>
</feature>
<dbReference type="InterPro" id="IPR013525">
    <property type="entry name" value="ABC2_TM"/>
</dbReference>
<evidence type="ECO:0000313" key="7">
    <source>
        <dbReference type="EMBL" id="BBD77582.1"/>
    </source>
</evidence>
<evidence type="ECO:0000256" key="1">
    <source>
        <dbReference type="ARBA" id="ARBA00004141"/>
    </source>
</evidence>
<keyword evidence="5" id="KW-1003">Cell membrane</keyword>
<evidence type="ECO:0000259" key="6">
    <source>
        <dbReference type="PROSITE" id="PS51012"/>
    </source>
</evidence>
<dbReference type="InterPro" id="IPR000412">
    <property type="entry name" value="ABC_2_transport"/>
</dbReference>
<dbReference type="InterPro" id="IPR052522">
    <property type="entry name" value="ABC-2_transport_permease"/>
</dbReference>
<dbReference type="PANTHER" id="PTHR43332:SF1">
    <property type="entry name" value="TRANSPORT PERMEASE PROTEIN"/>
    <property type="match status" value="1"/>
</dbReference>
<dbReference type="OrthoDB" id="9804001at2"/>
<feature type="transmembrane region" description="Helical" evidence="5">
    <location>
        <begin position="130"/>
        <end position="147"/>
    </location>
</feature>
<dbReference type="InterPro" id="IPR047817">
    <property type="entry name" value="ABC2_TM_bact-type"/>
</dbReference>
<feature type="domain" description="ABC transmembrane type-2" evidence="6">
    <location>
        <begin position="35"/>
        <end position="264"/>
    </location>
</feature>
<dbReference type="PANTHER" id="PTHR43332">
    <property type="entry name" value="INNER MEMBRANE TRANSPORT PERMEASE YADH-RELATED"/>
    <property type="match status" value="1"/>
</dbReference>
<feature type="transmembrane region" description="Helical" evidence="5">
    <location>
        <begin position="189"/>
        <end position="211"/>
    </location>
</feature>